<name>A0ACC2K360_PERAE</name>
<sequence length="200" mass="22679">MSSIPSLTAGTSAQWKDKVMITLGCMDIAIAIQDDEPPKPTDTSPDKDVERCKKWDEANWLPLMIIKDSIPLDLHGTIPSKDKAKDYLKAIEEHFKRSSKALFSSLLCEFISLRHDGTGGVREYITKMRDMVTKLNDLKLNISDSFLVHYAINTCQTNLKPFKCSYITRKDEWTIGELVAMCEEESMHKKNKVESAHLAI</sequence>
<gene>
    <name evidence="1" type="ORF">MRB53_034821</name>
</gene>
<evidence type="ECO:0000313" key="2">
    <source>
        <dbReference type="Proteomes" id="UP001234297"/>
    </source>
</evidence>
<organism evidence="1 2">
    <name type="scientific">Persea americana</name>
    <name type="common">Avocado</name>
    <dbReference type="NCBI Taxonomy" id="3435"/>
    <lineage>
        <taxon>Eukaryota</taxon>
        <taxon>Viridiplantae</taxon>
        <taxon>Streptophyta</taxon>
        <taxon>Embryophyta</taxon>
        <taxon>Tracheophyta</taxon>
        <taxon>Spermatophyta</taxon>
        <taxon>Magnoliopsida</taxon>
        <taxon>Magnoliidae</taxon>
        <taxon>Laurales</taxon>
        <taxon>Lauraceae</taxon>
        <taxon>Persea</taxon>
    </lineage>
</organism>
<reference evidence="1 2" key="1">
    <citation type="journal article" date="2022" name="Hortic Res">
        <title>A haplotype resolved chromosomal level avocado genome allows analysis of novel avocado genes.</title>
        <authorList>
            <person name="Nath O."/>
            <person name="Fletcher S.J."/>
            <person name="Hayward A."/>
            <person name="Shaw L.M."/>
            <person name="Masouleh A.K."/>
            <person name="Furtado A."/>
            <person name="Henry R.J."/>
            <person name="Mitter N."/>
        </authorList>
    </citation>
    <scope>NUCLEOTIDE SEQUENCE [LARGE SCALE GENOMIC DNA]</scope>
    <source>
        <strain evidence="2">cv. Hass</strain>
    </source>
</reference>
<comment type="caution">
    <text evidence="1">The sequence shown here is derived from an EMBL/GenBank/DDBJ whole genome shotgun (WGS) entry which is preliminary data.</text>
</comment>
<accession>A0ACC2K360</accession>
<dbReference type="EMBL" id="CM056820">
    <property type="protein sequence ID" value="KAJ8615449.1"/>
    <property type="molecule type" value="Genomic_DNA"/>
</dbReference>
<proteinExistence type="predicted"/>
<protein>
    <submittedName>
        <fullName evidence="1">Uncharacterized protein</fullName>
    </submittedName>
</protein>
<keyword evidence="2" id="KW-1185">Reference proteome</keyword>
<dbReference type="Proteomes" id="UP001234297">
    <property type="component" value="Chromosome 12"/>
</dbReference>
<evidence type="ECO:0000313" key="1">
    <source>
        <dbReference type="EMBL" id="KAJ8615449.1"/>
    </source>
</evidence>